<dbReference type="SUPFAM" id="SSF47384">
    <property type="entry name" value="Homodimeric domain of signal transducing histidine kinase"/>
    <property type="match status" value="1"/>
</dbReference>
<keyword evidence="4" id="KW-0472">Membrane</keyword>
<keyword evidence="7" id="KW-1185">Reference proteome</keyword>
<dbReference type="PRINTS" id="PR00344">
    <property type="entry name" value="BCTRLSENSOR"/>
</dbReference>
<feature type="transmembrane region" description="Helical" evidence="4">
    <location>
        <begin position="135"/>
        <end position="152"/>
    </location>
</feature>
<feature type="transmembrane region" description="Helical" evidence="4">
    <location>
        <begin position="88"/>
        <end position="107"/>
    </location>
</feature>
<comment type="caution">
    <text evidence="6">The sequence shown here is derived from an EMBL/GenBank/DDBJ whole genome shotgun (WGS) entry which is preliminary data.</text>
</comment>
<evidence type="ECO:0000313" key="6">
    <source>
        <dbReference type="EMBL" id="TDR81513.1"/>
    </source>
</evidence>
<feature type="transmembrane region" description="Helical" evidence="4">
    <location>
        <begin position="30"/>
        <end position="47"/>
    </location>
</feature>
<dbReference type="InterPro" id="IPR005467">
    <property type="entry name" value="His_kinase_dom"/>
</dbReference>
<accession>A0A4R7BAA1</accession>
<dbReference type="SMART" id="SM00387">
    <property type="entry name" value="HATPase_c"/>
    <property type="match status" value="1"/>
</dbReference>
<keyword evidence="6" id="KW-0808">Transferase</keyword>
<organism evidence="6 7">
    <name type="scientific">Paludibacterium purpuratum</name>
    <dbReference type="NCBI Taxonomy" id="1144873"/>
    <lineage>
        <taxon>Bacteria</taxon>
        <taxon>Pseudomonadati</taxon>
        <taxon>Pseudomonadota</taxon>
        <taxon>Betaproteobacteria</taxon>
        <taxon>Neisseriales</taxon>
        <taxon>Chromobacteriaceae</taxon>
        <taxon>Paludibacterium</taxon>
    </lineage>
</organism>
<dbReference type="EMBL" id="SNZP01000003">
    <property type="protein sequence ID" value="TDR81513.1"/>
    <property type="molecule type" value="Genomic_DNA"/>
</dbReference>
<keyword evidence="4" id="KW-0812">Transmembrane</keyword>
<dbReference type="PANTHER" id="PTHR43547">
    <property type="entry name" value="TWO-COMPONENT HISTIDINE KINASE"/>
    <property type="match status" value="1"/>
</dbReference>
<dbReference type="InterPro" id="IPR004358">
    <property type="entry name" value="Sig_transdc_His_kin-like_C"/>
</dbReference>
<dbReference type="RefSeq" id="WP_243729306.1">
    <property type="nucleotide sequence ID" value="NZ_SNZP01000003.1"/>
</dbReference>
<dbReference type="Proteomes" id="UP000295611">
    <property type="component" value="Unassembled WGS sequence"/>
</dbReference>
<dbReference type="InterPro" id="IPR003661">
    <property type="entry name" value="HisK_dim/P_dom"/>
</dbReference>
<dbReference type="InterPro" id="IPR036097">
    <property type="entry name" value="HisK_dim/P_sf"/>
</dbReference>
<dbReference type="InterPro" id="IPR036890">
    <property type="entry name" value="HATPase_C_sf"/>
</dbReference>
<keyword evidence="4" id="KW-1133">Transmembrane helix</keyword>
<proteinExistence type="predicted"/>
<dbReference type="PANTHER" id="PTHR43547:SF2">
    <property type="entry name" value="HYBRID SIGNAL TRANSDUCTION HISTIDINE KINASE C"/>
    <property type="match status" value="1"/>
</dbReference>
<dbReference type="Gene3D" id="1.10.287.130">
    <property type="match status" value="1"/>
</dbReference>
<evidence type="ECO:0000256" key="3">
    <source>
        <dbReference type="ARBA" id="ARBA00022553"/>
    </source>
</evidence>
<dbReference type="SUPFAM" id="SSF55874">
    <property type="entry name" value="ATPase domain of HSP90 chaperone/DNA topoisomerase II/histidine kinase"/>
    <property type="match status" value="1"/>
</dbReference>
<keyword evidence="3" id="KW-0597">Phosphoprotein</keyword>
<evidence type="ECO:0000313" key="7">
    <source>
        <dbReference type="Proteomes" id="UP000295611"/>
    </source>
</evidence>
<feature type="transmembrane region" description="Helical" evidence="4">
    <location>
        <begin position="59"/>
        <end position="76"/>
    </location>
</feature>
<keyword evidence="6" id="KW-0418">Kinase</keyword>
<dbReference type="PROSITE" id="PS50109">
    <property type="entry name" value="HIS_KIN"/>
    <property type="match status" value="1"/>
</dbReference>
<protein>
    <recommendedName>
        <fullName evidence="2">histidine kinase</fullName>
        <ecNumber evidence="2">2.7.13.3</ecNumber>
    </recommendedName>
</protein>
<dbReference type="GO" id="GO:0000155">
    <property type="term" value="F:phosphorelay sensor kinase activity"/>
    <property type="evidence" value="ECO:0007669"/>
    <property type="project" value="InterPro"/>
</dbReference>
<feature type="domain" description="Histidine kinase" evidence="5">
    <location>
        <begin position="201"/>
        <end position="439"/>
    </location>
</feature>
<dbReference type="Pfam" id="PF02518">
    <property type="entry name" value="HATPase_c"/>
    <property type="match status" value="1"/>
</dbReference>
<comment type="catalytic activity">
    <reaction evidence="1">
        <text>ATP + protein L-histidine = ADP + protein N-phospho-L-histidine.</text>
        <dbReference type="EC" id="2.7.13.3"/>
    </reaction>
</comment>
<evidence type="ECO:0000256" key="1">
    <source>
        <dbReference type="ARBA" id="ARBA00000085"/>
    </source>
</evidence>
<dbReference type="InterPro" id="IPR003594">
    <property type="entry name" value="HATPase_dom"/>
</dbReference>
<evidence type="ECO:0000256" key="2">
    <source>
        <dbReference type="ARBA" id="ARBA00012438"/>
    </source>
</evidence>
<name>A0A4R7BAA1_9NEIS</name>
<evidence type="ECO:0000256" key="4">
    <source>
        <dbReference type="SAM" id="Phobius"/>
    </source>
</evidence>
<dbReference type="CDD" id="cd00082">
    <property type="entry name" value="HisKA"/>
    <property type="match status" value="1"/>
</dbReference>
<feature type="transmembrane region" description="Helical" evidence="4">
    <location>
        <begin position="113"/>
        <end position="130"/>
    </location>
</feature>
<dbReference type="EC" id="2.7.13.3" evidence="2"/>
<gene>
    <name evidence="6" type="ORF">DFP86_103166</name>
</gene>
<reference evidence="6 7" key="1">
    <citation type="submission" date="2019-03" db="EMBL/GenBank/DDBJ databases">
        <title>Genomic Encyclopedia of Type Strains, Phase III (KMG-III): the genomes of soil and plant-associated and newly described type strains.</title>
        <authorList>
            <person name="Whitman W."/>
        </authorList>
    </citation>
    <scope>NUCLEOTIDE SEQUENCE [LARGE SCALE GENOMIC DNA]</scope>
    <source>
        <strain evidence="6 7">CECT 8976</strain>
    </source>
</reference>
<dbReference type="CDD" id="cd00075">
    <property type="entry name" value="HATPase"/>
    <property type="match status" value="1"/>
</dbReference>
<dbReference type="Gene3D" id="3.30.565.10">
    <property type="entry name" value="Histidine kinase-like ATPase, C-terminal domain"/>
    <property type="match status" value="1"/>
</dbReference>
<evidence type="ECO:0000259" key="5">
    <source>
        <dbReference type="PROSITE" id="PS50109"/>
    </source>
</evidence>
<sequence>MIEIQQATQTFTRRILDGMVQSAQYFEPRFLPFGLVAVIGFPLYYFVWHYLFPQPYENLPLRLLGSALFVPIMLAKHWPAAARRFVPIYWYAATLFALPFFFTFMLLKNNGCSAWLLSTLAAAALMVLLLDWRNLFIQVTLGVGGAWLAYRLTSTTTHMPFQSLEHAPIYLFVIVFGAVANYSSEVVKQERLRAMRSTASMIAHELRTPLLGIKAGATGLMQHLPILLNAYRSAQEAGLPVEPIREVHRESMRRVLARIEEEVNYSNIVIDMLLANAKPFDFKDVPFATCSMSSCLEMALQRYSFSSEKERQLVRLDTPADFQFHGNELLMVHVFFNLLKNALRHIAQAGKGNILIRFEVLPEGGRLIFRDTGSGIPPQVLPHIFTRFYSWSFGHDDGSGAGIGLAYCRSVMQAFDGNITCTSTLGEFSEFVLTFPAVNH</sequence>
<feature type="transmembrane region" description="Helical" evidence="4">
    <location>
        <begin position="167"/>
        <end position="187"/>
    </location>
</feature>
<dbReference type="AlphaFoldDB" id="A0A4R7BAA1"/>